<keyword evidence="3" id="KW-1185">Reference proteome</keyword>
<evidence type="ECO:0000256" key="1">
    <source>
        <dbReference type="SAM" id="MobiDB-lite"/>
    </source>
</evidence>
<dbReference type="AlphaFoldDB" id="A0A838BV09"/>
<comment type="caution">
    <text evidence="2">The sequence shown here is derived from an EMBL/GenBank/DDBJ whole genome shotgun (WGS) entry which is preliminary data.</text>
</comment>
<accession>A0A838BV09</accession>
<dbReference type="RefSeq" id="WP_181054965.1">
    <property type="nucleotide sequence ID" value="NZ_JACDXJ010000004.1"/>
</dbReference>
<gene>
    <name evidence="2" type="ORF">H0S73_25195</name>
</gene>
<reference evidence="2 3" key="1">
    <citation type="submission" date="2020-07" db="EMBL/GenBank/DDBJ databases">
        <title>Draft genome and description of Microvirga mediterraneensis Marseille-Q2068 sp. nov.</title>
        <authorList>
            <person name="Boxberger M."/>
        </authorList>
    </citation>
    <scope>NUCLEOTIDE SEQUENCE [LARGE SCALE GENOMIC DNA]</scope>
    <source>
        <strain evidence="2 3">Marseille-Q2068</strain>
    </source>
</reference>
<evidence type="ECO:0000313" key="3">
    <source>
        <dbReference type="Proteomes" id="UP000572984"/>
    </source>
</evidence>
<feature type="compositionally biased region" description="Polar residues" evidence="1">
    <location>
        <begin position="490"/>
        <end position="500"/>
    </location>
</feature>
<organism evidence="2 3">
    <name type="scientific">Microvirga mediterraneensis</name>
    <dbReference type="NCBI Taxonomy" id="2754695"/>
    <lineage>
        <taxon>Bacteria</taxon>
        <taxon>Pseudomonadati</taxon>
        <taxon>Pseudomonadota</taxon>
        <taxon>Alphaproteobacteria</taxon>
        <taxon>Hyphomicrobiales</taxon>
        <taxon>Methylobacteriaceae</taxon>
        <taxon>Microvirga</taxon>
    </lineage>
</organism>
<dbReference type="Proteomes" id="UP000572984">
    <property type="component" value="Unassembled WGS sequence"/>
</dbReference>
<dbReference type="InterPro" id="IPR027417">
    <property type="entry name" value="P-loop_NTPase"/>
</dbReference>
<evidence type="ECO:0000313" key="2">
    <source>
        <dbReference type="EMBL" id="MBA1159377.1"/>
    </source>
</evidence>
<proteinExistence type="predicted"/>
<dbReference type="Gene3D" id="3.40.50.300">
    <property type="entry name" value="P-loop containing nucleotide triphosphate hydrolases"/>
    <property type="match status" value="1"/>
</dbReference>
<protein>
    <submittedName>
        <fullName evidence="2">Terminase</fullName>
    </submittedName>
</protein>
<sequence>MTQDELDAGLVNDFADLYDDPLAYVRYAFPWGEGELADYDGPDEWQSGFLKELGQEIRLRNFDGVNAVEPIQFSTASGHGIGKSAMSSFLGCFILDTRPHSKGIWTANSAPQLETKTWAEFSKWRKRSISAHWWKVSTGRGALRCTHIQHPETWRIDAMAWREHQPEAFAGLHNAGSTPWYLFDEASAIPRAIFEVSEGGLTDGEPMRFLFGNPTKNTGFFYDTFHKLRHRFKTRQIDSRNARMTNKATIEGWRKDWGEDSDFFRVRVKGQFPAQAATQFISKGDIEAAQKREVYFNDTDPIIISLDVARYGDDQSVIRVRRGRDARSRKPIKFKKLDTMQLAARTVALYQELLADALIIDAAGVGGPVADRIRQIDPHINLIEFNGGKSVPVADPQYHDWNAYAWGEMRKALRDGLAIDDDPELEEELAARNYSFDGNNAIILEPKEIMKQEIGRSPDNADALAMTYAMPIGPRDPGKTRREFSGISRDINTTVDYDPR</sequence>
<dbReference type="Gene3D" id="3.30.420.240">
    <property type="match status" value="1"/>
</dbReference>
<name>A0A838BV09_9HYPH</name>
<feature type="region of interest" description="Disordered" evidence="1">
    <location>
        <begin position="471"/>
        <end position="500"/>
    </location>
</feature>
<dbReference type="EMBL" id="JACDXJ010000004">
    <property type="protein sequence ID" value="MBA1159377.1"/>
    <property type="molecule type" value="Genomic_DNA"/>
</dbReference>